<keyword evidence="3" id="KW-1185">Reference proteome</keyword>
<dbReference type="AlphaFoldDB" id="A0AAP0JYB6"/>
<dbReference type="EMBL" id="JBBNAF010000005">
    <property type="protein sequence ID" value="KAK9142069.1"/>
    <property type="molecule type" value="Genomic_DNA"/>
</dbReference>
<organism evidence="2 3">
    <name type="scientific">Stephania yunnanensis</name>
    <dbReference type="NCBI Taxonomy" id="152371"/>
    <lineage>
        <taxon>Eukaryota</taxon>
        <taxon>Viridiplantae</taxon>
        <taxon>Streptophyta</taxon>
        <taxon>Embryophyta</taxon>
        <taxon>Tracheophyta</taxon>
        <taxon>Spermatophyta</taxon>
        <taxon>Magnoliopsida</taxon>
        <taxon>Ranunculales</taxon>
        <taxon>Menispermaceae</taxon>
        <taxon>Menispermoideae</taxon>
        <taxon>Cissampelideae</taxon>
        <taxon>Stephania</taxon>
    </lineage>
</organism>
<sequence>MVYKSKDDEMKKEDRLEILRSRPGDSVLYHLEKVYTKREVSRILRKRYKLSRRHRRKPSVKAMVACQDFDKVLQKEVHRRLERARELAEEQTKEMERTITQGLARVAITELHGD</sequence>
<evidence type="ECO:0000313" key="3">
    <source>
        <dbReference type="Proteomes" id="UP001420932"/>
    </source>
</evidence>
<gene>
    <name evidence="2" type="ORF">Syun_011469</name>
</gene>
<evidence type="ECO:0000256" key="1">
    <source>
        <dbReference type="SAM" id="Coils"/>
    </source>
</evidence>
<reference evidence="2 3" key="1">
    <citation type="submission" date="2024-01" db="EMBL/GenBank/DDBJ databases">
        <title>Genome assemblies of Stephania.</title>
        <authorList>
            <person name="Yang L."/>
        </authorList>
    </citation>
    <scope>NUCLEOTIDE SEQUENCE [LARGE SCALE GENOMIC DNA]</scope>
    <source>
        <strain evidence="2">YNDBR</strain>
        <tissue evidence="2">Leaf</tissue>
    </source>
</reference>
<comment type="caution">
    <text evidence="2">The sequence shown here is derived from an EMBL/GenBank/DDBJ whole genome shotgun (WGS) entry which is preliminary data.</text>
</comment>
<dbReference type="Proteomes" id="UP001420932">
    <property type="component" value="Unassembled WGS sequence"/>
</dbReference>
<protein>
    <submittedName>
        <fullName evidence="2">Uncharacterized protein</fullName>
    </submittedName>
</protein>
<keyword evidence="1" id="KW-0175">Coiled coil</keyword>
<proteinExistence type="predicted"/>
<name>A0AAP0JYB6_9MAGN</name>
<evidence type="ECO:0000313" key="2">
    <source>
        <dbReference type="EMBL" id="KAK9142069.1"/>
    </source>
</evidence>
<feature type="coiled-coil region" evidence="1">
    <location>
        <begin position="74"/>
        <end position="101"/>
    </location>
</feature>
<accession>A0AAP0JYB6</accession>